<evidence type="ECO:0000313" key="1">
    <source>
        <dbReference type="EMBL" id="TGO50790.1"/>
    </source>
</evidence>
<accession>A0A4Z1HW78</accession>
<proteinExistence type="predicted"/>
<dbReference type="GO" id="GO:0003723">
    <property type="term" value="F:RNA binding"/>
    <property type="evidence" value="ECO:0007669"/>
    <property type="project" value="InterPro"/>
</dbReference>
<comment type="caution">
    <text evidence="1">The sequence shown here is derived from an EMBL/GenBank/DDBJ whole genome shotgun (WGS) entry which is preliminary data.</text>
</comment>
<dbReference type="EMBL" id="PQXJ01000379">
    <property type="protein sequence ID" value="TGO50790.1"/>
    <property type="molecule type" value="Genomic_DNA"/>
</dbReference>
<dbReference type="InterPro" id="IPR045114">
    <property type="entry name" value="Csn12-like"/>
</dbReference>
<dbReference type="AlphaFoldDB" id="A0A4Z1HW78"/>
<organism evidence="1 2">
    <name type="scientific">Botryotinia narcissicola</name>
    <dbReference type="NCBI Taxonomy" id="278944"/>
    <lineage>
        <taxon>Eukaryota</taxon>
        <taxon>Fungi</taxon>
        <taxon>Dikarya</taxon>
        <taxon>Ascomycota</taxon>
        <taxon>Pezizomycotina</taxon>
        <taxon>Leotiomycetes</taxon>
        <taxon>Helotiales</taxon>
        <taxon>Sclerotiniaceae</taxon>
        <taxon>Botryotinia</taxon>
    </lineage>
</organism>
<dbReference type="OrthoDB" id="5404651at2759"/>
<protein>
    <recommendedName>
        <fullName evidence="3">PCI domain-containing protein</fullName>
    </recommendedName>
</protein>
<dbReference type="GO" id="GO:0003690">
    <property type="term" value="F:double-stranded DNA binding"/>
    <property type="evidence" value="ECO:0007669"/>
    <property type="project" value="InterPro"/>
</dbReference>
<name>A0A4Z1HW78_9HELO</name>
<dbReference type="Proteomes" id="UP000297452">
    <property type="component" value="Unassembled WGS sequence"/>
</dbReference>
<evidence type="ECO:0008006" key="3">
    <source>
        <dbReference type="Google" id="ProtNLM"/>
    </source>
</evidence>
<dbReference type="PANTHER" id="PTHR12732">
    <property type="entry name" value="UNCHARACTERIZED PROTEASOME COMPONENT REGION PCI-CONTAINING"/>
    <property type="match status" value="1"/>
</dbReference>
<sequence>MAILEEFLESILKFLRAKDGISLQLWLRVEPPLPDHYFQLGRELKASFQNSTALERHIAKLLPDDPNASYEDGNVWPGFLAFMKDYLEFWRDVNFEDLLETHSQLTVLATALSNPTYGIVILPTAIQLSTALAKLAMTLDKRPDLTRRLRRVADVDAGETRKTLVEGTAETIQRAFTVCLTERTTNRNGVGSDGKPEGKKVGIYSFANLALKLFFQVWWPPNDPWNNAEWSCSAGKRDWRINSSRISPNTLRHWSFTPVTYLYYLGRYFFSNTHFYLAQCSLQAAYDQCHAQCINQRRLILIYLISSNMILGRFPFRPFMSRPEVAGVLERFSPIVKAIKLGNLAAFKRSFGPEGGNEKWLFDKGILLPLMYRCETYVWRSLARRVLCLTYQWPFDSNSKKAPTLNLADLVTAAQYCQKILEGWQRPADSAAFMQSGRTHTNTMFITAQDLVKPPVVVKLSPNDGVIWGRKMPEMLDVEAIVASLVQQGLLRGFISHIQGKFAILGAKQRGGPLNAGFPSIWEVIKDRAEKDGHGNEVPGWVTGDNGGYISGGVVNLTGIARPAGAT</sequence>
<dbReference type="SMART" id="SM00753">
    <property type="entry name" value="PAM"/>
    <property type="match status" value="1"/>
</dbReference>
<dbReference type="PANTHER" id="PTHR12732:SF8">
    <property type="entry name" value="NUCLEAR MRNA EXPORT PROTEIN THP1"/>
    <property type="match status" value="1"/>
</dbReference>
<evidence type="ECO:0000313" key="2">
    <source>
        <dbReference type="Proteomes" id="UP000297452"/>
    </source>
</evidence>
<keyword evidence="2" id="KW-1185">Reference proteome</keyword>
<reference evidence="1 2" key="1">
    <citation type="submission" date="2017-12" db="EMBL/GenBank/DDBJ databases">
        <title>Comparative genomics of Botrytis spp.</title>
        <authorList>
            <person name="Valero-Jimenez C.A."/>
            <person name="Tapia P."/>
            <person name="Veloso J."/>
            <person name="Silva-Moreno E."/>
            <person name="Staats M."/>
            <person name="Valdes J.H."/>
            <person name="Van Kan J.A.L."/>
        </authorList>
    </citation>
    <scope>NUCLEOTIDE SEQUENCE [LARGE SCALE GENOMIC DNA]</scope>
    <source>
        <strain evidence="1 2">MUCL2120</strain>
    </source>
</reference>
<gene>
    <name evidence="1" type="ORF">BOTNAR_0379g00020</name>
</gene>
<dbReference type="STRING" id="278944.A0A4Z1HW78"/>